<evidence type="ECO:0000256" key="11">
    <source>
        <dbReference type="ARBA" id="ARBA00047929"/>
    </source>
</evidence>
<evidence type="ECO:0000256" key="13">
    <source>
        <dbReference type="NCBIfam" id="TIGR00414"/>
    </source>
</evidence>
<evidence type="ECO:0000256" key="10">
    <source>
        <dbReference type="ARBA" id="ARBA00023146"/>
    </source>
</evidence>
<evidence type="ECO:0000256" key="15">
    <source>
        <dbReference type="PIRSR" id="PIRSR001529-2"/>
    </source>
</evidence>
<dbReference type="GO" id="GO:0006434">
    <property type="term" value="P:seryl-tRNA aminoacylation"/>
    <property type="evidence" value="ECO:0007669"/>
    <property type="project" value="UniProtKB-UniRule"/>
</dbReference>
<dbReference type="SUPFAM" id="SSF55681">
    <property type="entry name" value="Class II aaRS and biotin synthetases"/>
    <property type="match status" value="1"/>
</dbReference>
<dbReference type="PRINTS" id="PR00981">
    <property type="entry name" value="TRNASYNTHSER"/>
</dbReference>
<keyword evidence="5" id="KW-0963">Cytoplasm</keyword>
<dbReference type="HOGENOM" id="CLU_023797_1_1_10"/>
<evidence type="ECO:0000256" key="2">
    <source>
        <dbReference type="ARBA" id="ARBA00005045"/>
    </source>
</evidence>
<dbReference type="PANTHER" id="PTHR43697">
    <property type="entry name" value="SERYL-TRNA SYNTHETASE"/>
    <property type="match status" value="1"/>
</dbReference>
<dbReference type="STRING" id="595499.SMDSEM_054"/>
<dbReference type="PROSITE" id="PS50862">
    <property type="entry name" value="AA_TRNA_LIGASE_II"/>
    <property type="match status" value="1"/>
</dbReference>
<feature type="binding site" evidence="15">
    <location>
        <begin position="346"/>
        <end position="349"/>
    </location>
    <ligand>
        <name>ATP</name>
        <dbReference type="ChEBI" id="CHEBI:30616"/>
    </ligand>
</feature>
<dbReference type="InterPro" id="IPR045864">
    <property type="entry name" value="aa-tRNA-synth_II/BPL/LPL"/>
</dbReference>
<accession>C7LK21</accession>
<keyword evidence="10 17" id="KW-0030">Aminoacyl-tRNA synthetase</keyword>
<evidence type="ECO:0000256" key="5">
    <source>
        <dbReference type="ARBA" id="ARBA00022490"/>
    </source>
</evidence>
<evidence type="ECO:0000256" key="6">
    <source>
        <dbReference type="ARBA" id="ARBA00022598"/>
    </source>
</evidence>
<dbReference type="PIRSF" id="PIRSF001529">
    <property type="entry name" value="Ser-tRNA-synth_IIa"/>
    <property type="match status" value="1"/>
</dbReference>
<dbReference type="Proteomes" id="UP000008074">
    <property type="component" value="Chromosome"/>
</dbReference>
<keyword evidence="8 15" id="KW-0067">ATP-binding</keyword>
<dbReference type="EMBL" id="CP001605">
    <property type="protein sequence ID" value="ACU52783.1"/>
    <property type="molecule type" value="Genomic_DNA"/>
</dbReference>
<keyword evidence="6" id="KW-0436">Ligase</keyword>
<sequence length="425" mass="50411">MKCSFIKEEKKEICRRLKKKNFYNFFIINFILKNEKQKKKIKLKINNLFFYINFFSKKILLFLKNKYFLELKLIKSYSFFLKKKIKSYKKIIKKINIKLINNLIKIPNIPSKEIKKKTNIVLYQNFDKKKIKQNLLTHWELGKKFKLFCLKQGSIISGNGFNVLINTGALYQRSLIQFFLEKNIISGYIEYILPFIVNKNSVYGTGQFPDKENQMYNINYDNLYLIPTGEVPLINIFKNKIFKESELPLKGTTNTSCFRRESGSYGTNVRGLNRLHQFEKVEIVQISTCYYSYYSFYEMVNHIKYILLSLKLKFRIIQLCGNELGFTSALTYDFEVYSPGQKKWLEVSSVSNCRNFQSNRLNIKYRSIKGNIQDCHSLNGSSLAIPRIFSTLIENYQNRNYILIPKELIKLMKRKKINICQNIVK</sequence>
<evidence type="ECO:0000313" key="17">
    <source>
        <dbReference type="EMBL" id="ACU52783.1"/>
    </source>
</evidence>
<dbReference type="GO" id="GO:0005737">
    <property type="term" value="C:cytoplasm"/>
    <property type="evidence" value="ECO:0007669"/>
    <property type="project" value="UniProtKB-SubCell"/>
</dbReference>
<dbReference type="InterPro" id="IPR006195">
    <property type="entry name" value="aa-tRNA-synth_II"/>
</dbReference>
<evidence type="ECO:0000256" key="12">
    <source>
        <dbReference type="ARBA" id="ARBA00048823"/>
    </source>
</evidence>
<feature type="domain" description="Aminoacyl-transfer RNA synthetases class-II family profile" evidence="16">
    <location>
        <begin position="172"/>
        <end position="405"/>
    </location>
</feature>
<dbReference type="GO" id="GO:0004828">
    <property type="term" value="F:serine-tRNA ligase activity"/>
    <property type="evidence" value="ECO:0007669"/>
    <property type="project" value="UniProtKB-UniRule"/>
</dbReference>
<evidence type="ECO:0000256" key="14">
    <source>
        <dbReference type="PIRSR" id="PIRSR001529-1"/>
    </source>
</evidence>
<comment type="catalytic activity">
    <reaction evidence="12">
        <text>tRNA(Ser) + L-serine + ATP = L-seryl-tRNA(Ser) + AMP + diphosphate + H(+)</text>
        <dbReference type="Rhea" id="RHEA:12292"/>
        <dbReference type="Rhea" id="RHEA-COMP:9669"/>
        <dbReference type="Rhea" id="RHEA-COMP:9703"/>
        <dbReference type="ChEBI" id="CHEBI:15378"/>
        <dbReference type="ChEBI" id="CHEBI:30616"/>
        <dbReference type="ChEBI" id="CHEBI:33019"/>
        <dbReference type="ChEBI" id="CHEBI:33384"/>
        <dbReference type="ChEBI" id="CHEBI:78442"/>
        <dbReference type="ChEBI" id="CHEBI:78533"/>
        <dbReference type="ChEBI" id="CHEBI:456215"/>
        <dbReference type="EC" id="6.1.1.11"/>
    </reaction>
</comment>
<dbReference type="Pfam" id="PF00587">
    <property type="entry name" value="tRNA-synt_2b"/>
    <property type="match status" value="1"/>
</dbReference>
<dbReference type="GO" id="GO:0005524">
    <property type="term" value="F:ATP binding"/>
    <property type="evidence" value="ECO:0007669"/>
    <property type="project" value="UniProtKB-KW"/>
</dbReference>
<comment type="catalytic activity">
    <reaction evidence="11">
        <text>tRNA(Sec) + L-serine + ATP = L-seryl-tRNA(Sec) + AMP + diphosphate + H(+)</text>
        <dbReference type="Rhea" id="RHEA:42580"/>
        <dbReference type="Rhea" id="RHEA-COMP:9742"/>
        <dbReference type="Rhea" id="RHEA-COMP:10128"/>
        <dbReference type="ChEBI" id="CHEBI:15378"/>
        <dbReference type="ChEBI" id="CHEBI:30616"/>
        <dbReference type="ChEBI" id="CHEBI:33019"/>
        <dbReference type="ChEBI" id="CHEBI:33384"/>
        <dbReference type="ChEBI" id="CHEBI:78442"/>
        <dbReference type="ChEBI" id="CHEBI:78533"/>
        <dbReference type="ChEBI" id="CHEBI:456215"/>
        <dbReference type="EC" id="6.1.1.11"/>
    </reaction>
</comment>
<keyword evidence="7" id="KW-0547">Nucleotide-binding</keyword>
<dbReference type="PANTHER" id="PTHR43697:SF1">
    <property type="entry name" value="SERINE--TRNA LIGASE"/>
    <property type="match status" value="1"/>
</dbReference>
<reference evidence="17 18" key="1">
    <citation type="journal article" date="2009" name="Proc. Natl. Acad. Sci. U.S.A.">
        <title>Convergent evolution of metabolic roles in bacterial co-symbionts of insects.</title>
        <authorList>
            <person name="McCutcheon J.P."/>
            <person name="McDonald B.R."/>
            <person name="Moran N.A."/>
        </authorList>
    </citation>
    <scope>NUCLEOTIDE SEQUENCE [LARGE SCALE GENOMIC DNA]</scope>
    <source>
        <strain evidence="17 18">SMDSEM</strain>
    </source>
</reference>
<dbReference type="KEGG" id="sms:SMDSEM_054"/>
<protein>
    <recommendedName>
        <fullName evidence="4 13">Serine--tRNA ligase</fullName>
        <ecNumber evidence="4 13">6.1.1.11</ecNumber>
    </recommendedName>
</protein>
<feature type="binding site" evidence="14">
    <location>
        <position position="228"/>
    </location>
    <ligand>
        <name>L-serine</name>
        <dbReference type="ChEBI" id="CHEBI:33384"/>
    </ligand>
</feature>
<evidence type="ECO:0000259" key="16">
    <source>
        <dbReference type="PROSITE" id="PS50862"/>
    </source>
</evidence>
<comment type="subcellular location">
    <subcellularLocation>
        <location evidence="1">Cytoplasm</location>
    </subcellularLocation>
</comment>
<evidence type="ECO:0000256" key="7">
    <source>
        <dbReference type="ARBA" id="ARBA00022741"/>
    </source>
</evidence>
<dbReference type="AlphaFoldDB" id="C7LK21"/>
<feature type="binding site" evidence="14">
    <location>
        <position position="379"/>
    </location>
    <ligand>
        <name>L-serine</name>
        <dbReference type="ChEBI" id="CHEBI:33384"/>
    </ligand>
</feature>
<evidence type="ECO:0000313" key="18">
    <source>
        <dbReference type="Proteomes" id="UP000008074"/>
    </source>
</evidence>
<feature type="binding site" evidence="14">
    <location>
        <position position="282"/>
    </location>
    <ligand>
        <name>L-serine</name>
        <dbReference type="ChEBI" id="CHEBI:33384"/>
    </ligand>
</feature>
<dbReference type="InterPro" id="IPR002314">
    <property type="entry name" value="aa-tRNA-synt_IIb"/>
</dbReference>
<feature type="binding site" evidence="15">
    <location>
        <begin position="259"/>
        <end position="261"/>
    </location>
    <ligand>
        <name>ATP</name>
        <dbReference type="ChEBI" id="CHEBI:30616"/>
    </ligand>
</feature>
<comment type="pathway">
    <text evidence="2">Aminoacyl-tRNA biosynthesis; selenocysteinyl-tRNA(Sec) biosynthesis; L-seryl-tRNA(Sec) from L-serine and tRNA(Sec): step 1/1.</text>
</comment>
<dbReference type="Gene3D" id="3.30.930.10">
    <property type="entry name" value="Bira Bifunctional Protein, Domain 2"/>
    <property type="match status" value="1"/>
</dbReference>
<dbReference type="EC" id="6.1.1.11" evidence="4 13"/>
<organism evidence="17 18">
    <name type="scientific">Karelsulcia muelleri (strain SMDSEM)</name>
    <name type="common">Sulcia muelleri</name>
    <dbReference type="NCBI Taxonomy" id="595499"/>
    <lineage>
        <taxon>Bacteria</taxon>
        <taxon>Pseudomonadati</taxon>
        <taxon>Bacteroidota</taxon>
        <taxon>Flavobacteriia</taxon>
        <taxon>Flavobacteriales</taxon>
        <taxon>Candidatus Karelsulcia</taxon>
    </lineage>
</organism>
<dbReference type="InterPro" id="IPR002317">
    <property type="entry name" value="Ser-tRNA-ligase_type_1"/>
</dbReference>
<proteinExistence type="inferred from homology"/>
<evidence type="ECO:0000256" key="3">
    <source>
        <dbReference type="ARBA" id="ARBA00010728"/>
    </source>
</evidence>
<keyword evidence="9" id="KW-0648">Protein biosynthesis</keyword>
<gene>
    <name evidence="17" type="primary">serS</name>
    <name evidence="17" type="ordered locus">SMDSEM_054</name>
</gene>
<evidence type="ECO:0000256" key="1">
    <source>
        <dbReference type="ARBA" id="ARBA00004496"/>
    </source>
</evidence>
<name>C7LK21_KARMS</name>
<evidence type="ECO:0000256" key="9">
    <source>
        <dbReference type="ARBA" id="ARBA00022917"/>
    </source>
</evidence>
<evidence type="ECO:0000256" key="8">
    <source>
        <dbReference type="ARBA" id="ARBA00022840"/>
    </source>
</evidence>
<feature type="binding site" evidence="14">
    <location>
        <position position="259"/>
    </location>
    <ligand>
        <name>L-serine</name>
        <dbReference type="ChEBI" id="CHEBI:33384"/>
    </ligand>
</feature>
<comment type="similarity">
    <text evidence="3">Belongs to the class-II aminoacyl-tRNA synthetase family. Type-1 seryl-tRNA synthetase subfamily.</text>
</comment>
<dbReference type="NCBIfam" id="TIGR00414">
    <property type="entry name" value="serS"/>
    <property type="match status" value="1"/>
</dbReference>
<evidence type="ECO:0000256" key="4">
    <source>
        <dbReference type="ARBA" id="ARBA00012840"/>
    </source>
</evidence>